<feature type="compositionally biased region" description="Basic and acidic residues" evidence="1">
    <location>
        <begin position="417"/>
        <end position="434"/>
    </location>
</feature>
<comment type="caution">
    <text evidence="2">The sequence shown here is derived from an EMBL/GenBank/DDBJ whole genome shotgun (WGS) entry which is preliminary data.</text>
</comment>
<evidence type="ECO:0000256" key="1">
    <source>
        <dbReference type="SAM" id="MobiDB-lite"/>
    </source>
</evidence>
<feature type="region of interest" description="Disordered" evidence="1">
    <location>
        <begin position="1"/>
        <end position="50"/>
    </location>
</feature>
<reference evidence="2" key="1">
    <citation type="submission" date="2021-07" db="EMBL/GenBank/DDBJ databases">
        <authorList>
            <person name="Branca A.L. A."/>
        </authorList>
    </citation>
    <scope>NUCLEOTIDE SEQUENCE</scope>
</reference>
<feature type="compositionally biased region" description="Basic and acidic residues" evidence="1">
    <location>
        <begin position="14"/>
        <end position="50"/>
    </location>
</feature>
<feature type="region of interest" description="Disordered" evidence="1">
    <location>
        <begin position="411"/>
        <end position="435"/>
    </location>
</feature>
<evidence type="ECO:0000313" key="3">
    <source>
        <dbReference type="Proteomes" id="UP001152592"/>
    </source>
</evidence>
<feature type="compositionally biased region" description="Basic and acidic residues" evidence="1">
    <location>
        <begin position="665"/>
        <end position="683"/>
    </location>
</feature>
<dbReference type="EMBL" id="CAJVPD010000276">
    <property type="protein sequence ID" value="CAG8417681.1"/>
    <property type="molecule type" value="Genomic_DNA"/>
</dbReference>
<gene>
    <name evidence="2" type="ORF">PSALAMII_LOCUS9391</name>
</gene>
<protein>
    <submittedName>
        <fullName evidence="2">Uncharacterized protein</fullName>
    </submittedName>
</protein>
<dbReference type="Proteomes" id="UP001152592">
    <property type="component" value="Unassembled WGS sequence"/>
</dbReference>
<name>A0A9W4JSP5_9EURO</name>
<evidence type="ECO:0000313" key="2">
    <source>
        <dbReference type="EMBL" id="CAG8417681.1"/>
    </source>
</evidence>
<dbReference type="OrthoDB" id="416222at2759"/>
<dbReference type="AlphaFoldDB" id="A0A9W4JSP5"/>
<organism evidence="2 3">
    <name type="scientific">Penicillium salamii</name>
    <dbReference type="NCBI Taxonomy" id="1612424"/>
    <lineage>
        <taxon>Eukaryota</taxon>
        <taxon>Fungi</taxon>
        <taxon>Dikarya</taxon>
        <taxon>Ascomycota</taxon>
        <taxon>Pezizomycotina</taxon>
        <taxon>Eurotiomycetes</taxon>
        <taxon>Eurotiomycetidae</taxon>
        <taxon>Eurotiales</taxon>
        <taxon>Aspergillaceae</taxon>
        <taxon>Penicillium</taxon>
    </lineage>
</organism>
<accession>A0A9W4JSP5</accession>
<dbReference type="InterPro" id="IPR011009">
    <property type="entry name" value="Kinase-like_dom_sf"/>
</dbReference>
<dbReference type="SUPFAM" id="SSF56112">
    <property type="entry name" value="Protein kinase-like (PK-like)"/>
    <property type="match status" value="1"/>
</dbReference>
<proteinExistence type="predicted"/>
<feature type="region of interest" description="Disordered" evidence="1">
    <location>
        <begin position="658"/>
        <end position="683"/>
    </location>
</feature>
<sequence>MAENSPNYKALFLEAEKQRAEAEEQRKQAEDEERREKERREPAEERWKQADENNRLTTFVELLRHSHNLFSRPMRVEIPSLATPGTIPLPTGKYCPTRLEPWTDCSAQQLELYKSVYGYFQSTPKGAPHLFTCFSHLEAFGQQLCMGPIGSERDLGMYERLAVEKHIADIISELCKIPAARDEFGLGGGIQFHNYHHTNVLHENETNASDTSQLSSVHRPRPDQSCIHRVEDITTVLTSVEYLLPHKLSVATLRMGLRPMDIWKEMVCSNKTPTDQKAKLRYDAERLVCSALVHEYHLMIQEGLEYSYVTNGLAQVLLRVPHDDPKTLYYFLCDHLTDVTADSDESFQQPMTSVARALCLCLMAFRSVARNQEWRNSARAEIPIWDNSSRISLANVQNALDRSDSTVLEDASLDTDSAAHEPRSSPPDHSKPADFRLSTVSPATAQDLDAKFCTQRCLLGLQYKGVLDDCCPNVISHRRGNRNLHPITSEDLVGSLRAQLDKNIDRCTPLGASGGYGAPFKLNCALYGYTVIGKGTTSGLWKEVSREAEVYRILRKAQGSAVPVFLGAIDLAKVYFLHAAGEIRHMLVMGWGGESTMSMELTPNLLKEIRKSNKEIKALGIIQDDLERENVLWNEELGRALIIDFRLSILESRPTLQRPRVKRRSQPEIRDPKRLRVTRRDKN</sequence>